<comment type="caution">
    <text evidence="1">The sequence shown here is derived from an EMBL/GenBank/DDBJ whole genome shotgun (WGS) entry which is preliminary data.</text>
</comment>
<proteinExistence type="predicted"/>
<protein>
    <submittedName>
        <fullName evidence="1">IQ calmodulin-binding motif-containing protein 1</fullName>
    </submittedName>
</protein>
<dbReference type="Proteomes" id="UP001249851">
    <property type="component" value="Unassembled WGS sequence"/>
</dbReference>
<sequence length="589" mass="68559">MEGGSQTEQLRQRALHLAAEVAETNDDNVPVLLLQLKEILDLGPPSSSLGRIIRNDLWQYDVIHVCNLALKQDFALINGGWNTAAKLGIILCQSCAGLDLPEVKDFKESFLPDVVENVLTLAAKLLDFYMNTELESDKRQNFQHFRSTMNSLEWLFSFHVFLTCNVLQSKRFVQIVMAEDIEASLFVLMFLENIFKTNRQVMKQLAGNVLNGILDEVVFKISASDNATLARASIRLILTATDLHPSLVELLLSKRYRGLKAYLGKWKGRGFDNEVKRLIALLEAGSLAQAEEMRLARAATIIQAFFRGSKERQSLRRAEWGITLLQRKFRQSRLDKRRIKAEEKERRDYKLAFEQKRINEFRSSMRKQLKMLETVPAREVNLFMAQNQEQAASKIQAAYRGMLARRMFRERRHEVTRERAAVAIQRQFRRYRQRMTDGRKPYPVVPGLTDARRAELQNIIADRRQKYPMKHRTQSELEELHDKAFTLLATHMMANMKIRRSEQRREALLARLNVDTDQLLAPPKLHEVTPDVLDGFMSRSAPVIARAQQSHNEEMRQIKLPWWRKLWDEDEVEWTEKRTRAVDKEQLNF</sequence>
<dbReference type="PANTHER" id="PTHR15673:SF2">
    <property type="entry name" value="IQ CALMODULIN-BINDING MOTIF-CONTAINING PROTEIN 1"/>
    <property type="match status" value="1"/>
</dbReference>
<dbReference type="GO" id="GO:0005516">
    <property type="term" value="F:calmodulin binding"/>
    <property type="evidence" value="ECO:0007669"/>
    <property type="project" value="InterPro"/>
</dbReference>
<dbReference type="InterPro" id="IPR028765">
    <property type="entry name" value="IQCB1"/>
</dbReference>
<dbReference type="PANTHER" id="PTHR15673">
    <property type="entry name" value="IQ CALMODULIN-BINDING MOTIF CONTAINING PROTEIN 1"/>
    <property type="match status" value="1"/>
</dbReference>
<organism evidence="1 2">
    <name type="scientific">Acropora cervicornis</name>
    <name type="common">Staghorn coral</name>
    <dbReference type="NCBI Taxonomy" id="6130"/>
    <lineage>
        <taxon>Eukaryota</taxon>
        <taxon>Metazoa</taxon>
        <taxon>Cnidaria</taxon>
        <taxon>Anthozoa</taxon>
        <taxon>Hexacorallia</taxon>
        <taxon>Scleractinia</taxon>
        <taxon>Astrocoeniina</taxon>
        <taxon>Acroporidae</taxon>
        <taxon>Acropora</taxon>
    </lineage>
</organism>
<dbReference type="EMBL" id="JARQWQ010000021">
    <property type="protein sequence ID" value="KAK2564765.1"/>
    <property type="molecule type" value="Genomic_DNA"/>
</dbReference>
<accession>A0AAD9QP63</accession>
<dbReference type="Gene3D" id="1.20.5.190">
    <property type="match status" value="2"/>
</dbReference>
<keyword evidence="2" id="KW-1185">Reference proteome</keyword>
<evidence type="ECO:0000313" key="1">
    <source>
        <dbReference type="EMBL" id="KAK2564765.1"/>
    </source>
</evidence>
<dbReference type="PROSITE" id="PS50096">
    <property type="entry name" value="IQ"/>
    <property type="match status" value="2"/>
</dbReference>
<dbReference type="CDD" id="cd23767">
    <property type="entry name" value="IQCD"/>
    <property type="match status" value="1"/>
</dbReference>
<dbReference type="SMART" id="SM00015">
    <property type="entry name" value="IQ"/>
    <property type="match status" value="3"/>
</dbReference>
<dbReference type="GO" id="GO:0060271">
    <property type="term" value="P:cilium assembly"/>
    <property type="evidence" value="ECO:0007669"/>
    <property type="project" value="InterPro"/>
</dbReference>
<dbReference type="AlphaFoldDB" id="A0AAD9QP63"/>
<name>A0AAD9QP63_ACRCE</name>
<evidence type="ECO:0000313" key="2">
    <source>
        <dbReference type="Proteomes" id="UP001249851"/>
    </source>
</evidence>
<reference evidence="1" key="2">
    <citation type="journal article" date="2023" name="Science">
        <title>Genomic signatures of disease resistance in endangered staghorn corals.</title>
        <authorList>
            <person name="Vollmer S.V."/>
            <person name="Selwyn J.D."/>
            <person name="Despard B.A."/>
            <person name="Roesel C.L."/>
        </authorList>
    </citation>
    <scope>NUCLEOTIDE SEQUENCE</scope>
    <source>
        <strain evidence="1">K2</strain>
    </source>
</reference>
<dbReference type="Pfam" id="PF00612">
    <property type="entry name" value="IQ"/>
    <property type="match status" value="3"/>
</dbReference>
<gene>
    <name evidence="1" type="ORF">P5673_011449</name>
</gene>
<dbReference type="GO" id="GO:0005929">
    <property type="term" value="C:cilium"/>
    <property type="evidence" value="ECO:0007669"/>
    <property type="project" value="TreeGrafter"/>
</dbReference>
<dbReference type="InterPro" id="IPR000048">
    <property type="entry name" value="IQ_motif_EF-hand-BS"/>
</dbReference>
<reference evidence="1" key="1">
    <citation type="journal article" date="2023" name="G3 (Bethesda)">
        <title>Whole genome assembly and annotation of the endangered Caribbean coral Acropora cervicornis.</title>
        <authorList>
            <person name="Selwyn J.D."/>
            <person name="Vollmer S.V."/>
        </authorList>
    </citation>
    <scope>NUCLEOTIDE SEQUENCE</scope>
    <source>
        <strain evidence="1">K2</strain>
    </source>
</reference>